<evidence type="ECO:0000313" key="3">
    <source>
        <dbReference type="Proteomes" id="UP000503441"/>
    </source>
</evidence>
<gene>
    <name evidence="2" type="ORF">G7066_01630</name>
</gene>
<dbReference type="CDD" id="cd02440">
    <property type="entry name" value="AdoMet_MTases"/>
    <property type="match status" value="1"/>
</dbReference>
<dbReference type="SUPFAM" id="SSF53335">
    <property type="entry name" value="S-adenosyl-L-methionine-dependent methyltransferases"/>
    <property type="match status" value="1"/>
</dbReference>
<accession>A0ABX6JTW2</accession>
<dbReference type="GO" id="GO:0032259">
    <property type="term" value="P:methylation"/>
    <property type="evidence" value="ECO:0007669"/>
    <property type="project" value="UniProtKB-KW"/>
</dbReference>
<evidence type="ECO:0000259" key="1">
    <source>
        <dbReference type="Pfam" id="PF13649"/>
    </source>
</evidence>
<protein>
    <submittedName>
        <fullName evidence="2">Class I SAM-dependent methyltransferase</fullName>
    </submittedName>
</protein>
<keyword evidence="2" id="KW-0489">Methyltransferase</keyword>
<dbReference type="EMBL" id="CP049933">
    <property type="protein sequence ID" value="QIM17728.1"/>
    <property type="molecule type" value="Genomic_DNA"/>
</dbReference>
<dbReference type="Gene3D" id="3.40.50.150">
    <property type="entry name" value="Vaccinia Virus protein VP39"/>
    <property type="match status" value="1"/>
</dbReference>
<feature type="domain" description="Methyltransferase" evidence="1">
    <location>
        <begin position="46"/>
        <end position="152"/>
    </location>
</feature>
<dbReference type="InterPro" id="IPR041698">
    <property type="entry name" value="Methyltransf_25"/>
</dbReference>
<keyword evidence="2" id="KW-0808">Transferase</keyword>
<name>A0ABX6JTW2_9MICO</name>
<evidence type="ECO:0000313" key="2">
    <source>
        <dbReference type="EMBL" id="QIM17728.1"/>
    </source>
</evidence>
<proteinExistence type="predicted"/>
<organism evidence="2 3">
    <name type="scientific">Leucobacter coleopterorum</name>
    <dbReference type="NCBI Taxonomy" id="2714933"/>
    <lineage>
        <taxon>Bacteria</taxon>
        <taxon>Bacillati</taxon>
        <taxon>Actinomycetota</taxon>
        <taxon>Actinomycetes</taxon>
        <taxon>Micrococcales</taxon>
        <taxon>Microbacteriaceae</taxon>
        <taxon>Leucobacter</taxon>
    </lineage>
</organism>
<dbReference type="InterPro" id="IPR029063">
    <property type="entry name" value="SAM-dependent_MTases_sf"/>
</dbReference>
<dbReference type="RefSeq" id="WP_166328540.1">
    <property type="nucleotide sequence ID" value="NZ_CP049933.1"/>
</dbReference>
<reference evidence="2 3" key="1">
    <citation type="submission" date="2020-03" db="EMBL/GenBank/DDBJ databases">
        <title>Leucobacter sp. nov., isolated from beetles.</title>
        <authorList>
            <person name="Hyun D.-W."/>
            <person name="Bae J.-W."/>
        </authorList>
    </citation>
    <scope>NUCLEOTIDE SEQUENCE [LARGE SCALE GENOMIC DNA]</scope>
    <source>
        <strain evidence="2 3">HDW9A</strain>
    </source>
</reference>
<dbReference type="Pfam" id="PF13649">
    <property type="entry name" value="Methyltransf_25"/>
    <property type="match status" value="1"/>
</dbReference>
<keyword evidence="3" id="KW-1185">Reference proteome</keyword>
<dbReference type="Proteomes" id="UP000503441">
    <property type="component" value="Chromosome"/>
</dbReference>
<dbReference type="GO" id="GO:0008168">
    <property type="term" value="F:methyltransferase activity"/>
    <property type="evidence" value="ECO:0007669"/>
    <property type="project" value="UniProtKB-KW"/>
</dbReference>
<sequence>MRPIEFKDYGESFAQIYDRMVPPVSDLAQIGASIAQALEDGKNASVVELGVGTGRVAIPLSAELRRRYGESLKYIGVDGSSEMLDKLRERDLNHQVISVAADVTSWRELQETIRASSVDVVFCVGGTFPQIQSSDAQFAAFANASRMLRRGGKFVIECHNPTAVQQMVSVTAGTMTVRYPASQTALVWFSTIDDKTGIWDIEEVWIEGTVSTWLRETTLLTAVETLDSYASQSEMKRVDLTGAFGESTPYSEQSMMYTATYEKC</sequence>